<dbReference type="InterPro" id="IPR000863">
    <property type="entry name" value="Sulfotransferase_dom"/>
</dbReference>
<dbReference type="SUPFAM" id="SSF52540">
    <property type="entry name" value="P-loop containing nucleoside triphosphate hydrolases"/>
    <property type="match status" value="1"/>
</dbReference>
<evidence type="ECO:0000313" key="3">
    <source>
        <dbReference type="Proteomes" id="UP001378188"/>
    </source>
</evidence>
<dbReference type="Gene3D" id="3.40.50.300">
    <property type="entry name" value="P-loop containing nucleotide triphosphate hydrolases"/>
    <property type="match status" value="1"/>
</dbReference>
<name>A0AAW9REE7_9HYPH</name>
<comment type="caution">
    <text evidence="2">The sequence shown here is derived from an EMBL/GenBank/DDBJ whole genome shotgun (WGS) entry which is preliminary data.</text>
</comment>
<dbReference type="GO" id="GO:0008146">
    <property type="term" value="F:sulfotransferase activity"/>
    <property type="evidence" value="ECO:0007669"/>
    <property type="project" value="InterPro"/>
</dbReference>
<dbReference type="RefSeq" id="WP_340327983.1">
    <property type="nucleotide sequence ID" value="NZ_JAZHOF010000001.1"/>
</dbReference>
<feature type="domain" description="Sulfotransferase" evidence="1">
    <location>
        <begin position="58"/>
        <end position="234"/>
    </location>
</feature>
<dbReference type="Pfam" id="PF00685">
    <property type="entry name" value="Sulfotransfer_1"/>
    <property type="match status" value="1"/>
</dbReference>
<sequence>MRGTHRWNTGRDRLAATASRRPVAGLVETYGNAGLGHIEKELLRGACRVQRMLGPRHRILLACFPKSGSTWLRTILSELPGIKSAWITESTGRGEQELSAWRVARASFGHFVAQHHVRYHDDTQRLVDQFRMKPVVLVRDIFDSVVSLLDHVKHRWPEIPQAFVTPELRSLPDEQVLDFLVDMAVPWYMDFYVSWTGCADAVRLNYEELNADPVAIVSELLDRLGIAAARGEVRGAIAAADARDSLFNRAEIGRGRMLSEAQRARIVRQASYYPSVDFAPIGLSGSVIAAHSSS</sequence>
<reference evidence="2 3" key="1">
    <citation type="submission" date="2024-02" db="EMBL/GenBank/DDBJ databases">
        <title>Genome analysis and characterization of Microbaculum marinisediminis sp. nov., isolated from marine sediment.</title>
        <authorList>
            <person name="Du Z.-J."/>
            <person name="Ye Y.-Q."/>
            <person name="Zhang Z.-R."/>
            <person name="Yuan S.-M."/>
            <person name="Zhang X.-Y."/>
        </authorList>
    </citation>
    <scope>NUCLEOTIDE SEQUENCE [LARGE SCALE GENOMIC DNA]</scope>
    <source>
        <strain evidence="2 3">SDUM1044001</strain>
    </source>
</reference>
<dbReference type="EMBL" id="JAZHOF010000001">
    <property type="protein sequence ID" value="MEJ8570250.1"/>
    <property type="molecule type" value="Genomic_DNA"/>
</dbReference>
<keyword evidence="3" id="KW-1185">Reference proteome</keyword>
<evidence type="ECO:0000313" key="2">
    <source>
        <dbReference type="EMBL" id="MEJ8570250.1"/>
    </source>
</evidence>
<dbReference type="AlphaFoldDB" id="A0AAW9REE7"/>
<dbReference type="Proteomes" id="UP001378188">
    <property type="component" value="Unassembled WGS sequence"/>
</dbReference>
<evidence type="ECO:0000259" key="1">
    <source>
        <dbReference type="Pfam" id="PF00685"/>
    </source>
</evidence>
<protein>
    <submittedName>
        <fullName evidence="2">Sulfotransferase domain-containing protein</fullName>
    </submittedName>
</protein>
<organism evidence="2 3">
    <name type="scientific">Microbaculum marinum</name>
    <dbReference type="NCBI Taxonomy" id="1764581"/>
    <lineage>
        <taxon>Bacteria</taxon>
        <taxon>Pseudomonadati</taxon>
        <taxon>Pseudomonadota</taxon>
        <taxon>Alphaproteobacteria</taxon>
        <taxon>Hyphomicrobiales</taxon>
        <taxon>Tepidamorphaceae</taxon>
        <taxon>Microbaculum</taxon>
    </lineage>
</organism>
<gene>
    <name evidence="2" type="ORF">V3328_02095</name>
</gene>
<proteinExistence type="predicted"/>
<dbReference type="InterPro" id="IPR027417">
    <property type="entry name" value="P-loop_NTPase"/>
</dbReference>
<accession>A0AAW9REE7</accession>